<dbReference type="EMBL" id="PGGW01000068">
    <property type="protein sequence ID" value="PJE94716.1"/>
    <property type="molecule type" value="Genomic_DNA"/>
</dbReference>
<proteinExistence type="predicted"/>
<evidence type="ECO:0000313" key="3">
    <source>
        <dbReference type="Proteomes" id="UP000230407"/>
    </source>
</evidence>
<sequence length="73" mass="6976">MEAHERKPEPTTVPMSRLLDACAAADAVSTPPGTPGTAPAESAGEPGAPEASGVPPGSGRGPAEDGGRGAEAA</sequence>
<reference evidence="2 3" key="1">
    <citation type="submission" date="2017-11" db="EMBL/GenBank/DDBJ databases">
        <title>Streptomyces carmine sp. nov., a novel actinomycete isolated from Sophora alopecuroides in Xinjiang, China.</title>
        <authorList>
            <person name="Wang Y."/>
            <person name="Luo X."/>
            <person name="Wan C."/>
            <person name="Zhang L."/>
        </authorList>
    </citation>
    <scope>NUCLEOTIDE SEQUENCE [LARGE SCALE GENOMIC DNA]</scope>
    <source>
        <strain evidence="2 3">TRM SA0054</strain>
    </source>
</reference>
<accession>A0A2M8LRX6</accession>
<name>A0A2M8LRX6_9ACTN</name>
<organism evidence="2 3">
    <name type="scientific">Streptomyces carminius</name>
    <dbReference type="NCBI Taxonomy" id="2665496"/>
    <lineage>
        <taxon>Bacteria</taxon>
        <taxon>Bacillati</taxon>
        <taxon>Actinomycetota</taxon>
        <taxon>Actinomycetes</taxon>
        <taxon>Kitasatosporales</taxon>
        <taxon>Streptomycetaceae</taxon>
        <taxon>Streptomyces</taxon>
    </lineage>
</organism>
<feature type="compositionally biased region" description="Basic and acidic residues" evidence="1">
    <location>
        <begin position="62"/>
        <end position="73"/>
    </location>
</feature>
<dbReference type="Proteomes" id="UP000230407">
    <property type="component" value="Unassembled WGS sequence"/>
</dbReference>
<keyword evidence="3" id="KW-1185">Reference proteome</keyword>
<dbReference type="AlphaFoldDB" id="A0A2M8LRX6"/>
<feature type="compositionally biased region" description="Low complexity" evidence="1">
    <location>
        <begin position="29"/>
        <end position="57"/>
    </location>
</feature>
<comment type="caution">
    <text evidence="2">The sequence shown here is derived from an EMBL/GenBank/DDBJ whole genome shotgun (WGS) entry which is preliminary data.</text>
</comment>
<evidence type="ECO:0000313" key="2">
    <source>
        <dbReference type="EMBL" id="PJE94716.1"/>
    </source>
</evidence>
<protein>
    <submittedName>
        <fullName evidence="2">Uncharacterized protein</fullName>
    </submittedName>
</protein>
<evidence type="ECO:0000256" key="1">
    <source>
        <dbReference type="SAM" id="MobiDB-lite"/>
    </source>
</evidence>
<dbReference type="RefSeq" id="WP_100204498.1">
    <property type="nucleotide sequence ID" value="NZ_PGGW01000068.1"/>
</dbReference>
<gene>
    <name evidence="2" type="ORF">CUT44_26500</name>
</gene>
<feature type="region of interest" description="Disordered" evidence="1">
    <location>
        <begin position="23"/>
        <end position="73"/>
    </location>
</feature>